<sequence>MPGRHVILMERPVKLEIGMSEEIVEVADTSVESVSFRRKGRKRARKQKKKIEETSFLNAKVIDDSVFGEARIIDENKLFVIDQTGVNNELEDENVITVSSTPCPKKKRKKMKKEETIVIDSSESEDSCIEIIDEKENDSVVELSDSEELGICTGVIRTVKRKKSRKKNWTNNYQMLGANNTSDKGAAIGSSYLPSPLNKQKLTGLRPIVIDGSNVAFGHGRDQFSSLGLKICVDYFKQRGHMVKAFIPQFRRRHSSTRDSHLLDEMEKEGVLVYTPSRSVHGRMVVSYDDRFIVEYAHKLNGIIVTRDNFRDVLQENPEWESTIANRLLMFTWVDDMLMFPRDPLGRGGPTLDRFLKF</sequence>
<dbReference type="Proteomes" id="UP000494040">
    <property type="component" value="Unassembled WGS sequence"/>
</dbReference>
<name>A0A8I6REG7_CIMLE</name>
<dbReference type="EnsemblMetazoa" id="XM_014387791.1">
    <property type="protein sequence ID" value="XP_014243277.1"/>
    <property type="gene ID" value="LOC106663168"/>
</dbReference>
<dbReference type="GO" id="GO:0005634">
    <property type="term" value="C:nucleus"/>
    <property type="evidence" value="ECO:0007669"/>
    <property type="project" value="TreeGrafter"/>
</dbReference>
<reference evidence="2" key="1">
    <citation type="submission" date="2022-01" db="UniProtKB">
        <authorList>
            <consortium name="EnsemblMetazoa"/>
        </authorList>
    </citation>
    <scope>IDENTIFICATION</scope>
</reference>
<dbReference type="PANTHER" id="PTHR12876">
    <property type="entry name" value="N4BP1-RELATED"/>
    <property type="match status" value="1"/>
</dbReference>
<evidence type="ECO:0000313" key="2">
    <source>
        <dbReference type="EnsemblMetazoa" id="XP_014243277.1"/>
    </source>
</evidence>
<dbReference type="GO" id="GO:0003729">
    <property type="term" value="F:mRNA binding"/>
    <property type="evidence" value="ECO:0007669"/>
    <property type="project" value="TreeGrafter"/>
</dbReference>
<feature type="domain" description="RNase NYN" evidence="1">
    <location>
        <begin position="205"/>
        <end position="353"/>
    </location>
</feature>
<organism evidence="2 3">
    <name type="scientific">Cimex lectularius</name>
    <name type="common">Bed bug</name>
    <name type="synonym">Acanthia lectularia</name>
    <dbReference type="NCBI Taxonomy" id="79782"/>
    <lineage>
        <taxon>Eukaryota</taxon>
        <taxon>Metazoa</taxon>
        <taxon>Ecdysozoa</taxon>
        <taxon>Arthropoda</taxon>
        <taxon>Hexapoda</taxon>
        <taxon>Insecta</taxon>
        <taxon>Pterygota</taxon>
        <taxon>Neoptera</taxon>
        <taxon>Paraneoptera</taxon>
        <taxon>Hemiptera</taxon>
        <taxon>Heteroptera</taxon>
        <taxon>Panheteroptera</taxon>
        <taxon>Cimicomorpha</taxon>
        <taxon>Cimicidae</taxon>
        <taxon>Cimex</taxon>
    </lineage>
</organism>
<dbReference type="FunFam" id="3.40.50.11980:FF:000001">
    <property type="entry name" value="ZC3H12A isoform 1"/>
    <property type="match status" value="1"/>
</dbReference>
<evidence type="ECO:0000259" key="1">
    <source>
        <dbReference type="Pfam" id="PF11977"/>
    </source>
</evidence>
<evidence type="ECO:0000313" key="3">
    <source>
        <dbReference type="Proteomes" id="UP000494040"/>
    </source>
</evidence>
<dbReference type="PANTHER" id="PTHR12876:SF35">
    <property type="entry name" value="LD08718P-RELATED"/>
    <property type="match status" value="1"/>
</dbReference>
<dbReference type="OrthoDB" id="392925at2759"/>
<dbReference type="Pfam" id="PF11977">
    <property type="entry name" value="RNase_Zc3h12a"/>
    <property type="match status" value="1"/>
</dbReference>
<accession>A0A8I6REG7</accession>
<proteinExistence type="predicted"/>
<keyword evidence="3" id="KW-1185">Reference proteome</keyword>
<dbReference type="GeneID" id="106663168"/>
<dbReference type="Gene3D" id="3.40.50.11980">
    <property type="match status" value="1"/>
</dbReference>
<protein>
    <recommendedName>
        <fullName evidence="1">RNase NYN domain-containing protein</fullName>
    </recommendedName>
</protein>
<dbReference type="CDD" id="cd18719">
    <property type="entry name" value="PIN_Zc3h12a-N4BP1-like"/>
    <property type="match status" value="1"/>
</dbReference>
<dbReference type="InterPro" id="IPR051101">
    <property type="entry name" value="ZC3H12/N4BP1_RNase_Reg"/>
</dbReference>
<dbReference type="GO" id="GO:0004521">
    <property type="term" value="F:RNA endonuclease activity"/>
    <property type="evidence" value="ECO:0007669"/>
    <property type="project" value="TreeGrafter"/>
</dbReference>
<dbReference type="AlphaFoldDB" id="A0A8I6REG7"/>
<dbReference type="GO" id="GO:0036464">
    <property type="term" value="C:cytoplasmic ribonucleoprotein granule"/>
    <property type="evidence" value="ECO:0007669"/>
    <property type="project" value="TreeGrafter"/>
</dbReference>
<dbReference type="InterPro" id="IPR021869">
    <property type="entry name" value="RNase_Zc3h12_NYN"/>
</dbReference>
<dbReference type="RefSeq" id="XP_014243277.1">
    <property type="nucleotide sequence ID" value="XM_014387791.1"/>
</dbReference>
<dbReference type="KEGG" id="clec:106663168"/>